<dbReference type="EMBL" id="GL698524">
    <property type="protein sequence ID" value="EFY87612.1"/>
    <property type="molecule type" value="Genomic_DNA"/>
</dbReference>
<feature type="signal peptide" evidence="1">
    <location>
        <begin position="1"/>
        <end position="16"/>
    </location>
</feature>
<proteinExistence type="predicted"/>
<dbReference type="InParanoid" id="E9E8X6"/>
<keyword evidence="1" id="KW-0732">Signal</keyword>
<evidence type="ECO:0000259" key="2">
    <source>
        <dbReference type="Pfam" id="PF12697"/>
    </source>
</evidence>
<dbReference type="OrthoDB" id="190201at2759"/>
<dbReference type="InterPro" id="IPR029058">
    <property type="entry name" value="AB_hydrolase_fold"/>
</dbReference>
<sequence>MLKSGLILTLAAVASARHCQNITVPVSISSRNGVFDLAPPSTNIEVTNLFLRTAWPGNNGTASVLKGSLRHVQYKTVSGEYKLAATYCEPDDGPGHTLQILTHGVGFDRSYWDFPFGSYNYSYVNRALDAGYSTLTWDRLGIGHSSHGDPVNEIQIFLEVAALKALTDIARHGQLCGVSHRFDKTVHLGHSFGSAMTYALTASHPNITDGIVLTGFSQVPQFMAYFALGANFAPVGENDVLARQYAAGYVAPRDSIGVHINFFGPGDFDPEVLKVATQTGQPAAVGELLTVGSVPKSSEFPGPVMIITGGKCRHVVPNSTVSAQLTKLIAADRDIPFCGGNCMNTMAINGSAPNLVEYSKGSFKKACAFQATVVPNAGHGLNYNYNAPDVYRAITDFIKANV</sequence>
<gene>
    <name evidence="3" type="ORF">MAC_06324</name>
</gene>
<keyword evidence="4" id="KW-1185">Reference proteome</keyword>
<dbReference type="HOGENOM" id="CLU_034763_1_0_1"/>
<feature type="domain" description="AB hydrolase-1" evidence="2">
    <location>
        <begin position="100"/>
        <end position="383"/>
    </location>
</feature>
<evidence type="ECO:0000313" key="4">
    <source>
        <dbReference type="Proteomes" id="UP000002499"/>
    </source>
</evidence>
<dbReference type="OMA" id="FCGGDCL"/>
<dbReference type="Proteomes" id="UP000002499">
    <property type="component" value="Unassembled WGS sequence"/>
</dbReference>
<accession>E9E8X6</accession>
<dbReference type="InterPro" id="IPR000073">
    <property type="entry name" value="AB_hydrolase_1"/>
</dbReference>
<name>E9E8X6_METAQ</name>
<feature type="chain" id="PRO_5003238630" description="AB hydrolase-1 domain-containing protein" evidence="1">
    <location>
        <begin position="17"/>
        <end position="402"/>
    </location>
</feature>
<evidence type="ECO:0000256" key="1">
    <source>
        <dbReference type="SAM" id="SignalP"/>
    </source>
</evidence>
<dbReference type="AlphaFoldDB" id="E9E8X6"/>
<dbReference type="Pfam" id="PF12697">
    <property type="entry name" value="Abhydrolase_6"/>
    <property type="match status" value="1"/>
</dbReference>
<evidence type="ECO:0000313" key="3">
    <source>
        <dbReference type="EMBL" id="EFY87612.1"/>
    </source>
</evidence>
<organism evidence="4">
    <name type="scientific">Metarhizium acridum (strain CQMa 102)</name>
    <dbReference type="NCBI Taxonomy" id="655827"/>
    <lineage>
        <taxon>Eukaryota</taxon>
        <taxon>Fungi</taxon>
        <taxon>Dikarya</taxon>
        <taxon>Ascomycota</taxon>
        <taxon>Pezizomycotina</taxon>
        <taxon>Sordariomycetes</taxon>
        <taxon>Hypocreomycetidae</taxon>
        <taxon>Hypocreales</taxon>
        <taxon>Clavicipitaceae</taxon>
        <taxon>Metarhizium</taxon>
    </lineage>
</organism>
<reference evidence="3 4" key="1">
    <citation type="journal article" date="2011" name="PLoS Genet.">
        <title>Genome sequencing and comparative transcriptomics of the model entomopathogenic fungi Metarhizium anisopliae and M. acridum.</title>
        <authorList>
            <person name="Gao Q."/>
            <person name="Jin K."/>
            <person name="Ying S.H."/>
            <person name="Zhang Y."/>
            <person name="Xiao G."/>
            <person name="Shang Y."/>
            <person name="Duan Z."/>
            <person name="Hu X."/>
            <person name="Xie X.Q."/>
            <person name="Zhou G."/>
            <person name="Peng G."/>
            <person name="Luo Z."/>
            <person name="Huang W."/>
            <person name="Wang B."/>
            <person name="Fang W."/>
            <person name="Wang S."/>
            <person name="Zhong Y."/>
            <person name="Ma L.J."/>
            <person name="St Leger R.J."/>
            <person name="Zhao G.P."/>
            <person name="Pei Y."/>
            <person name="Feng M.G."/>
            <person name="Xia Y."/>
            <person name="Wang C."/>
        </authorList>
    </citation>
    <scope>NUCLEOTIDE SEQUENCE [LARGE SCALE GENOMIC DNA]</scope>
    <source>
        <strain evidence="3 4">CQMa 102</strain>
    </source>
</reference>
<protein>
    <recommendedName>
        <fullName evidence="2">AB hydrolase-1 domain-containing protein</fullName>
    </recommendedName>
</protein>
<dbReference type="SUPFAM" id="SSF53474">
    <property type="entry name" value="alpha/beta-Hydrolases"/>
    <property type="match status" value="1"/>
</dbReference>
<dbReference type="Gene3D" id="3.40.50.1820">
    <property type="entry name" value="alpha/beta hydrolase"/>
    <property type="match status" value="1"/>
</dbReference>
<dbReference type="eggNOG" id="ENOG502SJ2N">
    <property type="taxonomic scope" value="Eukaryota"/>
</dbReference>